<dbReference type="InterPro" id="IPR000276">
    <property type="entry name" value="GPCR_Rhodpsn"/>
</dbReference>
<proteinExistence type="predicted"/>
<evidence type="ECO:0000256" key="6">
    <source>
        <dbReference type="SAM" id="Phobius"/>
    </source>
</evidence>
<dbReference type="Pfam" id="PF00001">
    <property type="entry name" value="7tm_1"/>
    <property type="match status" value="1"/>
</dbReference>
<evidence type="ECO:0000259" key="7">
    <source>
        <dbReference type="PROSITE" id="PS50262"/>
    </source>
</evidence>
<evidence type="ECO:0000256" key="3">
    <source>
        <dbReference type="ARBA" id="ARBA00022692"/>
    </source>
</evidence>
<evidence type="ECO:0000256" key="4">
    <source>
        <dbReference type="ARBA" id="ARBA00022989"/>
    </source>
</evidence>
<keyword evidence="3 6" id="KW-0812">Transmembrane</keyword>
<comment type="caution">
    <text evidence="8">The sequence shown here is derived from an EMBL/GenBank/DDBJ whole genome shotgun (WGS) entry which is preliminary data.</text>
</comment>
<organism evidence="8 9">
    <name type="scientific">Porites evermanni</name>
    <dbReference type="NCBI Taxonomy" id="104178"/>
    <lineage>
        <taxon>Eukaryota</taxon>
        <taxon>Metazoa</taxon>
        <taxon>Cnidaria</taxon>
        <taxon>Anthozoa</taxon>
        <taxon>Hexacorallia</taxon>
        <taxon>Scleractinia</taxon>
        <taxon>Fungiina</taxon>
        <taxon>Poritidae</taxon>
        <taxon>Porites</taxon>
    </lineage>
</organism>
<name>A0ABN8M713_9CNID</name>
<sequence length="104" mass="11780">MVLNIIAIKALRKISYFPKPLKTLLISLAVSDLGVGLLRTAFLPIYCVRTASFLGIFALTVDRFLAIHLHLRYQELVTYRRVVAVVISVWVFSSCISLFVLNRI</sequence>
<dbReference type="InterPro" id="IPR017452">
    <property type="entry name" value="GPCR_Rhodpsn_7TM"/>
</dbReference>
<gene>
    <name evidence="8" type="ORF">PEVE_00021202</name>
</gene>
<dbReference type="SUPFAM" id="SSF81321">
    <property type="entry name" value="Family A G protein-coupled receptor-like"/>
    <property type="match status" value="1"/>
</dbReference>
<dbReference type="Proteomes" id="UP001159427">
    <property type="component" value="Unassembled WGS sequence"/>
</dbReference>
<evidence type="ECO:0000256" key="5">
    <source>
        <dbReference type="ARBA" id="ARBA00023136"/>
    </source>
</evidence>
<keyword evidence="9" id="KW-1185">Reference proteome</keyword>
<evidence type="ECO:0000256" key="2">
    <source>
        <dbReference type="ARBA" id="ARBA00022475"/>
    </source>
</evidence>
<evidence type="ECO:0000313" key="9">
    <source>
        <dbReference type="Proteomes" id="UP001159427"/>
    </source>
</evidence>
<evidence type="ECO:0000256" key="1">
    <source>
        <dbReference type="ARBA" id="ARBA00004651"/>
    </source>
</evidence>
<dbReference type="PROSITE" id="PS50262">
    <property type="entry name" value="G_PROTEIN_RECEP_F1_2"/>
    <property type="match status" value="1"/>
</dbReference>
<reference evidence="8 9" key="1">
    <citation type="submission" date="2022-05" db="EMBL/GenBank/DDBJ databases">
        <authorList>
            <consortium name="Genoscope - CEA"/>
            <person name="William W."/>
        </authorList>
    </citation>
    <scope>NUCLEOTIDE SEQUENCE [LARGE SCALE GENOMIC DNA]</scope>
</reference>
<evidence type="ECO:0000313" key="8">
    <source>
        <dbReference type="EMBL" id="CAH3023996.1"/>
    </source>
</evidence>
<dbReference type="PANTHER" id="PTHR22750">
    <property type="entry name" value="G-PROTEIN COUPLED RECEPTOR"/>
    <property type="match status" value="1"/>
</dbReference>
<keyword evidence="2" id="KW-1003">Cell membrane</keyword>
<feature type="transmembrane region" description="Helical" evidence="6">
    <location>
        <begin position="51"/>
        <end position="70"/>
    </location>
</feature>
<dbReference type="EMBL" id="CALNXI010000284">
    <property type="protein sequence ID" value="CAH3023996.1"/>
    <property type="molecule type" value="Genomic_DNA"/>
</dbReference>
<comment type="subcellular location">
    <subcellularLocation>
        <location evidence="1">Cell membrane</location>
        <topology evidence="1">Multi-pass membrane protein</topology>
    </subcellularLocation>
</comment>
<protein>
    <recommendedName>
        <fullName evidence="7">G-protein coupled receptors family 1 profile domain-containing protein</fullName>
    </recommendedName>
</protein>
<dbReference type="Gene3D" id="1.20.1070.10">
    <property type="entry name" value="Rhodopsin 7-helix transmembrane proteins"/>
    <property type="match status" value="1"/>
</dbReference>
<keyword evidence="4 6" id="KW-1133">Transmembrane helix</keyword>
<keyword evidence="5 6" id="KW-0472">Membrane</keyword>
<feature type="transmembrane region" description="Helical" evidence="6">
    <location>
        <begin position="82"/>
        <end position="101"/>
    </location>
</feature>
<feature type="domain" description="G-protein coupled receptors family 1 profile" evidence="7">
    <location>
        <begin position="50"/>
        <end position="104"/>
    </location>
</feature>
<accession>A0ABN8M713</accession>
<dbReference type="PROSITE" id="PS00237">
    <property type="entry name" value="G_PROTEIN_RECEP_F1_1"/>
    <property type="match status" value="1"/>
</dbReference>